<feature type="transmembrane region" description="Helical" evidence="10">
    <location>
        <begin position="143"/>
        <end position="160"/>
    </location>
</feature>
<evidence type="ECO:0000313" key="11">
    <source>
        <dbReference type="EMBL" id="MPM57619.1"/>
    </source>
</evidence>
<keyword evidence="5 10" id="KW-0812">Transmembrane</keyword>
<keyword evidence="2" id="KW-0813">Transport</keyword>
<dbReference type="NCBIfam" id="TIGR00797">
    <property type="entry name" value="matE"/>
    <property type="match status" value="1"/>
</dbReference>
<feature type="transmembrane region" description="Helical" evidence="10">
    <location>
        <begin position="172"/>
        <end position="192"/>
    </location>
</feature>
<gene>
    <name evidence="11" type="primary">yeeO_24</name>
    <name evidence="11" type="ORF">SDC9_104441</name>
</gene>
<dbReference type="PIRSF" id="PIRSF006603">
    <property type="entry name" value="DinF"/>
    <property type="match status" value="1"/>
</dbReference>
<feature type="transmembrane region" description="Helical" evidence="10">
    <location>
        <begin position="297"/>
        <end position="318"/>
    </location>
</feature>
<protein>
    <recommendedName>
        <fullName evidence="9">Multidrug-efflux transporter</fullName>
    </recommendedName>
</protein>
<organism evidence="11">
    <name type="scientific">bioreactor metagenome</name>
    <dbReference type="NCBI Taxonomy" id="1076179"/>
    <lineage>
        <taxon>unclassified sequences</taxon>
        <taxon>metagenomes</taxon>
        <taxon>ecological metagenomes</taxon>
    </lineage>
</organism>
<keyword evidence="8 10" id="KW-0472">Membrane</keyword>
<evidence type="ECO:0000256" key="9">
    <source>
        <dbReference type="ARBA" id="ARBA00031636"/>
    </source>
</evidence>
<keyword evidence="7" id="KW-0406">Ion transport</keyword>
<evidence type="ECO:0000256" key="3">
    <source>
        <dbReference type="ARBA" id="ARBA00022449"/>
    </source>
</evidence>
<sequence length="463" mass="50117">MKLRERWFGDRAFYKMVIALALPILVQNAITNFVSLLDNVMVGRLGTDPMNGVAIVNQLIFVFAVSIFGGVSGAGIFGAQFYGRKDHDGVRHTFRFKLICCALITALAVLVLLTLQVPLVSLFLHEGSRTGNIGVTMGYARQYLLLMIAGLPPFALSQVYASTLRETGQTVVPMNASILAVGVNLGLNYILIYGKLGFPAMGVRGAALATVIARYAECVAVARWTHAHEESCPFAIGLYQSLRIPRPLAKNILSRGTPLLLNEMLWSLGMAVLAQCYSVRGLAAVAAYNISSTVTNLFNVAFIAVGGSIAIIVGNLLGAGKMEEAKRTDTWLIVFSVLLCILVAGLMAVASPFIPQTYNTSAEVRGLARDFILITALAMPLHAFVHAAYFTLRSGGKTGLTFVFDCGFMWVASIPVAWALSRFTGLPIRPLFALVQAVDVLKCLLGYRFVKSNIWLNNIVVKN</sequence>
<evidence type="ECO:0000256" key="8">
    <source>
        <dbReference type="ARBA" id="ARBA00023136"/>
    </source>
</evidence>
<evidence type="ECO:0000256" key="4">
    <source>
        <dbReference type="ARBA" id="ARBA00022475"/>
    </source>
</evidence>
<dbReference type="GO" id="GO:0006811">
    <property type="term" value="P:monoatomic ion transport"/>
    <property type="evidence" value="ECO:0007669"/>
    <property type="project" value="UniProtKB-KW"/>
</dbReference>
<accession>A0A645AWY6</accession>
<evidence type="ECO:0000256" key="10">
    <source>
        <dbReference type="SAM" id="Phobius"/>
    </source>
</evidence>
<dbReference type="AlphaFoldDB" id="A0A645AWY6"/>
<dbReference type="InterPro" id="IPR050222">
    <property type="entry name" value="MATE_MdtK"/>
</dbReference>
<dbReference type="GO" id="GO:0015297">
    <property type="term" value="F:antiporter activity"/>
    <property type="evidence" value="ECO:0007669"/>
    <property type="project" value="UniProtKB-KW"/>
</dbReference>
<evidence type="ECO:0000256" key="5">
    <source>
        <dbReference type="ARBA" id="ARBA00022692"/>
    </source>
</evidence>
<evidence type="ECO:0000256" key="6">
    <source>
        <dbReference type="ARBA" id="ARBA00022989"/>
    </source>
</evidence>
<reference evidence="11" key="1">
    <citation type="submission" date="2019-08" db="EMBL/GenBank/DDBJ databases">
        <authorList>
            <person name="Kucharzyk K."/>
            <person name="Murdoch R.W."/>
            <person name="Higgins S."/>
            <person name="Loffler F."/>
        </authorList>
    </citation>
    <scope>NUCLEOTIDE SEQUENCE</scope>
</reference>
<keyword evidence="3" id="KW-0050">Antiport</keyword>
<dbReference type="InterPro" id="IPR002528">
    <property type="entry name" value="MATE_fam"/>
</dbReference>
<feature type="transmembrane region" description="Helical" evidence="10">
    <location>
        <begin position="98"/>
        <end position="123"/>
    </location>
</feature>
<comment type="subcellular location">
    <subcellularLocation>
        <location evidence="1">Cell membrane</location>
        <topology evidence="1">Multi-pass membrane protein</topology>
    </subcellularLocation>
</comment>
<evidence type="ECO:0000256" key="7">
    <source>
        <dbReference type="ARBA" id="ARBA00023065"/>
    </source>
</evidence>
<dbReference type="PANTHER" id="PTHR43298">
    <property type="entry name" value="MULTIDRUG RESISTANCE PROTEIN NORM-RELATED"/>
    <property type="match status" value="1"/>
</dbReference>
<dbReference type="Pfam" id="PF01554">
    <property type="entry name" value="MatE"/>
    <property type="match status" value="2"/>
</dbReference>
<feature type="transmembrane region" description="Helical" evidence="10">
    <location>
        <begin position="55"/>
        <end position="77"/>
    </location>
</feature>
<dbReference type="EMBL" id="VSSQ01016362">
    <property type="protein sequence ID" value="MPM57619.1"/>
    <property type="molecule type" value="Genomic_DNA"/>
</dbReference>
<proteinExistence type="predicted"/>
<comment type="caution">
    <text evidence="11">The sequence shown here is derived from an EMBL/GenBank/DDBJ whole genome shotgun (WGS) entry which is preliminary data.</text>
</comment>
<evidence type="ECO:0000256" key="1">
    <source>
        <dbReference type="ARBA" id="ARBA00004651"/>
    </source>
</evidence>
<dbReference type="PANTHER" id="PTHR43298:SF2">
    <property type="entry name" value="FMN_FAD EXPORTER YEEO-RELATED"/>
    <property type="match status" value="1"/>
</dbReference>
<dbReference type="GO" id="GO:0005886">
    <property type="term" value="C:plasma membrane"/>
    <property type="evidence" value="ECO:0007669"/>
    <property type="project" value="UniProtKB-SubCell"/>
</dbReference>
<keyword evidence="4" id="KW-1003">Cell membrane</keyword>
<dbReference type="InterPro" id="IPR048279">
    <property type="entry name" value="MdtK-like"/>
</dbReference>
<keyword evidence="6 10" id="KW-1133">Transmembrane helix</keyword>
<feature type="transmembrane region" description="Helical" evidence="10">
    <location>
        <begin position="399"/>
        <end position="419"/>
    </location>
</feature>
<dbReference type="GO" id="GO:0042910">
    <property type="term" value="F:xenobiotic transmembrane transporter activity"/>
    <property type="evidence" value="ECO:0007669"/>
    <property type="project" value="InterPro"/>
</dbReference>
<name>A0A645AWY6_9ZZZZ</name>
<feature type="transmembrane region" description="Helical" evidence="10">
    <location>
        <begin position="12"/>
        <end position="35"/>
    </location>
</feature>
<feature type="transmembrane region" description="Helical" evidence="10">
    <location>
        <begin position="371"/>
        <end position="392"/>
    </location>
</feature>
<evidence type="ECO:0000256" key="2">
    <source>
        <dbReference type="ARBA" id="ARBA00022448"/>
    </source>
</evidence>
<feature type="transmembrane region" description="Helical" evidence="10">
    <location>
        <begin position="330"/>
        <end position="351"/>
    </location>
</feature>